<reference evidence="1" key="1">
    <citation type="submission" date="2021-08" db="EMBL/GenBank/DDBJ databases">
        <authorList>
            <person name="Misof B."/>
            <person name="Oliver O."/>
            <person name="Podsiadlowski L."/>
            <person name="Donath A."/>
            <person name="Peters R."/>
            <person name="Mayer C."/>
            <person name="Rust J."/>
            <person name="Gunkel S."/>
            <person name="Lesny P."/>
            <person name="Martin S."/>
            <person name="Oeyen J.P."/>
            <person name="Petersen M."/>
            <person name="Panagiotis P."/>
            <person name="Wilbrandt J."/>
            <person name="Tanja T."/>
        </authorList>
    </citation>
    <scope>NUCLEOTIDE SEQUENCE</scope>
    <source>
        <strain evidence="1">GBR_01_08_01A</strain>
        <tissue evidence="1">Thorax + abdomen</tissue>
    </source>
</reference>
<gene>
    <name evidence="1" type="ORF">KPH14_007488</name>
</gene>
<name>A0AAD9RAL1_9HYME</name>
<keyword evidence="2" id="KW-1185">Reference proteome</keyword>
<sequence>MKTEGTHLILETSYPAESRVKNTARVAREKKQTGVEINSSGLLPVSRTRRTQRDPAMTMVQPVTIIMRLVDTWKFALSKTSD</sequence>
<dbReference type="Proteomes" id="UP001258017">
    <property type="component" value="Unassembled WGS sequence"/>
</dbReference>
<organism evidence="1 2">
    <name type="scientific">Odynerus spinipes</name>
    <dbReference type="NCBI Taxonomy" id="1348599"/>
    <lineage>
        <taxon>Eukaryota</taxon>
        <taxon>Metazoa</taxon>
        <taxon>Ecdysozoa</taxon>
        <taxon>Arthropoda</taxon>
        <taxon>Hexapoda</taxon>
        <taxon>Insecta</taxon>
        <taxon>Pterygota</taxon>
        <taxon>Neoptera</taxon>
        <taxon>Endopterygota</taxon>
        <taxon>Hymenoptera</taxon>
        <taxon>Apocrita</taxon>
        <taxon>Aculeata</taxon>
        <taxon>Vespoidea</taxon>
        <taxon>Vespidae</taxon>
        <taxon>Eumeninae</taxon>
        <taxon>Odynerus</taxon>
    </lineage>
</organism>
<evidence type="ECO:0000313" key="1">
    <source>
        <dbReference type="EMBL" id="KAK2576161.1"/>
    </source>
</evidence>
<dbReference type="EMBL" id="JAIFRP010004408">
    <property type="protein sequence ID" value="KAK2576161.1"/>
    <property type="molecule type" value="Genomic_DNA"/>
</dbReference>
<dbReference type="AlphaFoldDB" id="A0AAD9RAL1"/>
<accession>A0AAD9RAL1</accession>
<reference evidence="1" key="2">
    <citation type="journal article" date="2023" name="Commun. Biol.">
        <title>Intrasexual cuticular hydrocarbon dimorphism in a wasp sheds light on hydrocarbon biosynthesis genes in Hymenoptera.</title>
        <authorList>
            <person name="Moris V.C."/>
            <person name="Podsiadlowski L."/>
            <person name="Martin S."/>
            <person name="Oeyen J.P."/>
            <person name="Donath A."/>
            <person name="Petersen M."/>
            <person name="Wilbrandt J."/>
            <person name="Misof B."/>
            <person name="Liedtke D."/>
            <person name="Thamm M."/>
            <person name="Scheiner R."/>
            <person name="Schmitt T."/>
            <person name="Niehuis O."/>
        </authorList>
    </citation>
    <scope>NUCLEOTIDE SEQUENCE</scope>
    <source>
        <strain evidence="1">GBR_01_08_01A</strain>
    </source>
</reference>
<protein>
    <submittedName>
        <fullName evidence="1">Uncharacterized protein</fullName>
    </submittedName>
</protein>
<evidence type="ECO:0000313" key="2">
    <source>
        <dbReference type="Proteomes" id="UP001258017"/>
    </source>
</evidence>
<proteinExistence type="predicted"/>
<comment type="caution">
    <text evidence="1">The sequence shown here is derived from an EMBL/GenBank/DDBJ whole genome shotgun (WGS) entry which is preliminary data.</text>
</comment>